<comment type="caution">
    <text evidence="3">The sequence shown here is derived from an EMBL/GenBank/DDBJ whole genome shotgun (WGS) entry which is preliminary data.</text>
</comment>
<feature type="region of interest" description="Disordered" evidence="1">
    <location>
        <begin position="1"/>
        <end position="38"/>
    </location>
</feature>
<dbReference type="AlphaFoldDB" id="A0A8H6X791"/>
<dbReference type="Proteomes" id="UP000620124">
    <property type="component" value="Unassembled WGS sequence"/>
</dbReference>
<gene>
    <name evidence="3" type="ORF">MVEN_02195100</name>
</gene>
<sequence>MSDIDAQEQQHMNVADQGQTKPTDGTDQRTDQEKETDRKLAERLSHIIEDANQKCLPLCNMIRKVDLIRSLDYPSVINTTKHIEQMESQKEEDRDENELVKSVKPLLQQAEQILNETNGAIRGADPDNRLSNKAKRNMQDHKATPDEQRLAEALKVVRPLGIILPSNISLTRSFRWFKKSAAPSNGPRTSSIPSLRPSGISDLSSRPWANPLTQIVGGVGLLLAGVLNLVNKLLSALGLDSLLKGIVAATGLDKIYKGLGLGNLMKM</sequence>
<evidence type="ECO:0000313" key="3">
    <source>
        <dbReference type="EMBL" id="KAF7335422.1"/>
    </source>
</evidence>
<feature type="domain" description="DUF6987" evidence="2">
    <location>
        <begin position="29"/>
        <end position="157"/>
    </location>
</feature>
<evidence type="ECO:0000313" key="4">
    <source>
        <dbReference type="Proteomes" id="UP000620124"/>
    </source>
</evidence>
<name>A0A8H6X791_9AGAR</name>
<evidence type="ECO:0000259" key="2">
    <source>
        <dbReference type="Pfam" id="PF22485"/>
    </source>
</evidence>
<evidence type="ECO:0000256" key="1">
    <source>
        <dbReference type="SAM" id="MobiDB-lite"/>
    </source>
</evidence>
<reference evidence="3" key="1">
    <citation type="submission" date="2020-05" db="EMBL/GenBank/DDBJ databases">
        <title>Mycena genomes resolve the evolution of fungal bioluminescence.</title>
        <authorList>
            <person name="Tsai I.J."/>
        </authorList>
    </citation>
    <scope>NUCLEOTIDE SEQUENCE</scope>
    <source>
        <strain evidence="3">CCC161011</strain>
    </source>
</reference>
<feature type="compositionally biased region" description="Basic and acidic residues" evidence="1">
    <location>
        <begin position="24"/>
        <end position="38"/>
    </location>
</feature>
<dbReference type="OrthoDB" id="3937590at2759"/>
<keyword evidence="4" id="KW-1185">Reference proteome</keyword>
<dbReference type="PANTHER" id="PTHR39461">
    <property type="entry name" value="LEA DOMAIN PROTEIN (AFU_ORTHOLOGUE AFUA_8G04920)"/>
    <property type="match status" value="1"/>
</dbReference>
<protein>
    <submittedName>
        <fullName evidence="3">Lea domain-containing protein</fullName>
    </submittedName>
</protein>
<organism evidence="3 4">
    <name type="scientific">Mycena venus</name>
    <dbReference type="NCBI Taxonomy" id="2733690"/>
    <lineage>
        <taxon>Eukaryota</taxon>
        <taxon>Fungi</taxon>
        <taxon>Dikarya</taxon>
        <taxon>Basidiomycota</taxon>
        <taxon>Agaricomycotina</taxon>
        <taxon>Agaricomycetes</taxon>
        <taxon>Agaricomycetidae</taxon>
        <taxon>Agaricales</taxon>
        <taxon>Marasmiineae</taxon>
        <taxon>Mycenaceae</taxon>
        <taxon>Mycena</taxon>
    </lineage>
</organism>
<dbReference type="EMBL" id="JACAZI010000024">
    <property type="protein sequence ID" value="KAF7335422.1"/>
    <property type="molecule type" value="Genomic_DNA"/>
</dbReference>
<proteinExistence type="predicted"/>
<dbReference type="PANTHER" id="PTHR39461:SF1">
    <property type="entry name" value="LEA DOMAIN PROTEIN (AFU_ORTHOLOGUE AFUA_8G04920)"/>
    <property type="match status" value="1"/>
</dbReference>
<accession>A0A8H6X791</accession>
<dbReference type="InterPro" id="IPR054256">
    <property type="entry name" value="DUF6987"/>
</dbReference>
<dbReference type="Pfam" id="PF22485">
    <property type="entry name" value="DUF6987"/>
    <property type="match status" value="2"/>
</dbReference>
<feature type="compositionally biased region" description="Polar residues" evidence="1">
    <location>
        <begin position="7"/>
        <end position="23"/>
    </location>
</feature>
<feature type="domain" description="DUF6987" evidence="2">
    <location>
        <begin position="209"/>
        <end position="262"/>
    </location>
</feature>